<sequence>MYDAKATKYESCRKRGESVETECRVNIYITTSIRGPARKNGGYGYVIEFIKKDGSPITRSGVGYEIKATENKLVLIALKAALKRLTKRCSALVFTKCEYVLSSYKNEWIFEWKKNDWTNARGVKLSNWELWRDISELSTLHDISFASSGTANPYEMWISDSIRKVEHEN</sequence>
<evidence type="ECO:0000259" key="1">
    <source>
        <dbReference type="PROSITE" id="PS50879"/>
    </source>
</evidence>
<dbReference type="Pfam" id="PF00075">
    <property type="entry name" value="RNase_H"/>
    <property type="match status" value="1"/>
</dbReference>
<dbReference type="Proteomes" id="UP000265562">
    <property type="component" value="Chromosome"/>
</dbReference>
<accession>A0A385Q1Z0</accession>
<reference evidence="2 3" key="1">
    <citation type="submission" date="2018-09" db="EMBL/GenBank/DDBJ databases">
        <title>Genome sequencing of Lachnoanaerobaculum umeaense DSM 23576.</title>
        <authorList>
            <person name="Kook J.-K."/>
            <person name="Park S.-N."/>
            <person name="Lim Y.K."/>
        </authorList>
    </citation>
    <scope>NUCLEOTIDE SEQUENCE [LARGE SCALE GENOMIC DNA]</scope>
    <source>
        <strain evidence="3">DSM 23576 \ CCUG 58757</strain>
    </source>
</reference>
<dbReference type="GO" id="GO:0004523">
    <property type="term" value="F:RNA-DNA hybrid ribonuclease activity"/>
    <property type="evidence" value="ECO:0007669"/>
    <property type="project" value="InterPro"/>
</dbReference>
<dbReference type="EMBL" id="CP032364">
    <property type="protein sequence ID" value="AYB00236.1"/>
    <property type="molecule type" value="Genomic_DNA"/>
</dbReference>
<dbReference type="InterPro" id="IPR012337">
    <property type="entry name" value="RNaseH-like_sf"/>
</dbReference>
<evidence type="ECO:0000313" key="2">
    <source>
        <dbReference type="EMBL" id="AYB00236.1"/>
    </source>
</evidence>
<dbReference type="KEGG" id="lua:D4A81_09980"/>
<dbReference type="OrthoDB" id="1957805at2"/>
<dbReference type="InterPro" id="IPR002156">
    <property type="entry name" value="RNaseH_domain"/>
</dbReference>
<gene>
    <name evidence="2" type="ORF">D4A81_09980</name>
</gene>
<dbReference type="Gene3D" id="3.30.420.10">
    <property type="entry name" value="Ribonuclease H-like superfamily/Ribonuclease H"/>
    <property type="match status" value="1"/>
</dbReference>
<dbReference type="AlphaFoldDB" id="A0A385Q1Z0"/>
<feature type="domain" description="RNase H type-1" evidence="1">
    <location>
        <begin position="21"/>
        <end position="169"/>
    </location>
</feature>
<name>A0A385Q1Z0_9FIRM</name>
<keyword evidence="3" id="KW-1185">Reference proteome</keyword>
<protein>
    <recommendedName>
        <fullName evidence="1">RNase H type-1 domain-containing protein</fullName>
    </recommendedName>
</protein>
<dbReference type="PROSITE" id="PS50879">
    <property type="entry name" value="RNASE_H_1"/>
    <property type="match status" value="1"/>
</dbReference>
<dbReference type="GO" id="GO:0003676">
    <property type="term" value="F:nucleic acid binding"/>
    <property type="evidence" value="ECO:0007669"/>
    <property type="project" value="InterPro"/>
</dbReference>
<proteinExistence type="predicted"/>
<dbReference type="InterPro" id="IPR036397">
    <property type="entry name" value="RNaseH_sf"/>
</dbReference>
<organism evidence="2 3">
    <name type="scientific">Lachnoanaerobaculum umeaense</name>
    <dbReference type="NCBI Taxonomy" id="617123"/>
    <lineage>
        <taxon>Bacteria</taxon>
        <taxon>Bacillati</taxon>
        <taxon>Bacillota</taxon>
        <taxon>Clostridia</taxon>
        <taxon>Lachnospirales</taxon>
        <taxon>Lachnospiraceae</taxon>
        <taxon>Lachnoanaerobaculum</taxon>
    </lineage>
</organism>
<dbReference type="SUPFAM" id="SSF53098">
    <property type="entry name" value="Ribonuclease H-like"/>
    <property type="match status" value="1"/>
</dbReference>
<evidence type="ECO:0000313" key="3">
    <source>
        <dbReference type="Proteomes" id="UP000265562"/>
    </source>
</evidence>